<evidence type="ECO:0000313" key="11">
    <source>
        <dbReference type="Proteomes" id="UP001221757"/>
    </source>
</evidence>
<evidence type="ECO:0000256" key="6">
    <source>
        <dbReference type="ARBA" id="ARBA00037986"/>
    </source>
</evidence>
<feature type="domain" description="CBM1" evidence="9">
    <location>
        <begin position="743"/>
        <end position="761"/>
    </location>
</feature>
<evidence type="ECO:0000256" key="1">
    <source>
        <dbReference type="ARBA" id="ARBA00022729"/>
    </source>
</evidence>
<evidence type="ECO:0000256" key="4">
    <source>
        <dbReference type="ARBA" id="ARBA00023295"/>
    </source>
</evidence>
<accession>A0AAD7GVY4</accession>
<dbReference type="Pfam" id="PF00734">
    <property type="entry name" value="CBM_1"/>
    <property type="match status" value="1"/>
</dbReference>
<reference evidence="10" key="1">
    <citation type="submission" date="2023-03" db="EMBL/GenBank/DDBJ databases">
        <title>Massive genome expansion in bonnet fungi (Mycena s.s.) driven by repeated elements and novel gene families across ecological guilds.</title>
        <authorList>
            <consortium name="Lawrence Berkeley National Laboratory"/>
            <person name="Harder C.B."/>
            <person name="Miyauchi S."/>
            <person name="Viragh M."/>
            <person name="Kuo A."/>
            <person name="Thoen E."/>
            <person name="Andreopoulos B."/>
            <person name="Lu D."/>
            <person name="Skrede I."/>
            <person name="Drula E."/>
            <person name="Henrissat B."/>
            <person name="Morin E."/>
            <person name="Kohler A."/>
            <person name="Barry K."/>
            <person name="LaButti K."/>
            <person name="Morin E."/>
            <person name="Salamov A."/>
            <person name="Lipzen A."/>
            <person name="Mereny Z."/>
            <person name="Hegedus B."/>
            <person name="Baldrian P."/>
            <person name="Stursova M."/>
            <person name="Weitz H."/>
            <person name="Taylor A."/>
            <person name="Grigoriev I.V."/>
            <person name="Nagy L.G."/>
            <person name="Martin F."/>
            <person name="Kauserud H."/>
        </authorList>
    </citation>
    <scope>NUCLEOTIDE SEQUENCE</scope>
    <source>
        <strain evidence="10">CBHHK067</strain>
    </source>
</reference>
<keyword evidence="2" id="KW-0378">Hydrolase</keyword>
<evidence type="ECO:0000256" key="8">
    <source>
        <dbReference type="SAM" id="SignalP"/>
    </source>
</evidence>
<comment type="caution">
    <text evidence="10">The sequence shown here is derived from an EMBL/GenBank/DDBJ whole genome shotgun (WGS) entry which is preliminary data.</text>
</comment>
<dbReference type="AlphaFoldDB" id="A0AAD7GVY4"/>
<comment type="similarity">
    <text evidence="6">Belongs to the glycosyl hydrolase 74 family.</text>
</comment>
<evidence type="ECO:0000259" key="9">
    <source>
        <dbReference type="Pfam" id="PF00734"/>
    </source>
</evidence>
<keyword evidence="3" id="KW-0119">Carbohydrate metabolism</keyword>
<evidence type="ECO:0000256" key="2">
    <source>
        <dbReference type="ARBA" id="ARBA00022801"/>
    </source>
</evidence>
<dbReference type="InterPro" id="IPR000254">
    <property type="entry name" value="CBD"/>
</dbReference>
<organism evidence="10 11">
    <name type="scientific">Mycena rosella</name>
    <name type="common">Pink bonnet</name>
    <name type="synonym">Agaricus rosellus</name>
    <dbReference type="NCBI Taxonomy" id="1033263"/>
    <lineage>
        <taxon>Eukaryota</taxon>
        <taxon>Fungi</taxon>
        <taxon>Dikarya</taxon>
        <taxon>Basidiomycota</taxon>
        <taxon>Agaricomycotina</taxon>
        <taxon>Agaricomycetes</taxon>
        <taxon>Agaricomycetidae</taxon>
        <taxon>Agaricales</taxon>
        <taxon>Marasmiineae</taxon>
        <taxon>Mycenaceae</taxon>
        <taxon>Mycena</taxon>
    </lineage>
</organism>
<dbReference type="SUPFAM" id="SSF110296">
    <property type="entry name" value="Oligoxyloglucan reducing end-specific cellobiohydrolase"/>
    <property type="match status" value="2"/>
</dbReference>
<dbReference type="InterPro" id="IPR052025">
    <property type="entry name" value="Xyloglucanase_GH74"/>
</dbReference>
<dbReference type="GO" id="GO:0010411">
    <property type="term" value="P:xyloglucan metabolic process"/>
    <property type="evidence" value="ECO:0007669"/>
    <property type="project" value="TreeGrafter"/>
</dbReference>
<dbReference type="PANTHER" id="PTHR43739">
    <property type="entry name" value="XYLOGLUCANASE (EUROFUNG)"/>
    <property type="match status" value="1"/>
</dbReference>
<dbReference type="GO" id="GO:0016798">
    <property type="term" value="F:hydrolase activity, acting on glycosyl bonds"/>
    <property type="evidence" value="ECO:0007669"/>
    <property type="project" value="UniProtKB-KW"/>
</dbReference>
<feature type="chain" id="PRO_5042105453" description="CBM1 domain-containing protein" evidence="8">
    <location>
        <begin position="22"/>
        <end position="767"/>
    </location>
</feature>
<dbReference type="GO" id="GO:0005576">
    <property type="term" value="C:extracellular region"/>
    <property type="evidence" value="ECO:0007669"/>
    <property type="project" value="InterPro"/>
</dbReference>
<sequence>MPNYSFLAVLVAAFATPLVRAAASQAYTWKNVKIGGIVFNPKQQGLAYARTDIGGAYKLNSATDTWTPLLDFANDSTWNYWGVAALATDPVQTNRLYLVMQSLAHYFLTYFTSPNNGNILISTDQGSTFTASPLPFKVGGNMPGRGMRLAVDPNSNGILFFGAGAGKACGNQLTLVTQVTNFPSAGTYAPDPTDTTGYNSTGIAWVTFDAASGTAGTATPRIFVGVANQGSSNIFVTTNGGTTWSALAGQNTTYLPHKGVISPAENVMYISYSNGAGPYDGTLGSVFKYNLTSSVWTDITPVTGSDLYFGFGGVSVDLKTPGTIMVAALNSWWPDGQIFRSTNDLQIGWMMEALAIDPFDSNHWLYGTGATIYGGHDLLKWDTTHNVSISSLADGIEETSVQALISPPTGPTLISALGDIQGFVHTDLTKAPAVSFTNPAWATTADLDYAGNKPTNIVRIGTGDSTSGKQVALSSDSGTTWSQDFGAADNVTGGKVALSADGDTVLWRASGGPGAPSVLVSQFTNPFLNNSIFYGAAVNTFYLSTDGGKTFAAKASLSSSTSPAKVIVNPKVSGDVWVSTDKGLFHSTNFGTSFTAIPGITAAWAIALGAPKTATSYPAIFAAANIGGVGYFRSDDMGVNWVQINDVTHGFGSASSNCISGDPRIYGRVYVGTNGRGIFYGDTAGAAPPPTSTVSTSTVSSTASSTVSSTIKSTTTSSTLKSTTTSSTGTSSSPPTSTGVSGAFGQCGGTGWAGPTTCVAGMRFASE</sequence>
<dbReference type="Gene3D" id="2.130.10.10">
    <property type="entry name" value="YVTN repeat-like/Quinoprotein amine dehydrogenase"/>
    <property type="match status" value="2"/>
</dbReference>
<protein>
    <recommendedName>
        <fullName evidence="9">CBM1 domain-containing protein</fullName>
    </recommendedName>
</protein>
<dbReference type="Proteomes" id="UP001221757">
    <property type="component" value="Unassembled WGS sequence"/>
</dbReference>
<dbReference type="InterPro" id="IPR035971">
    <property type="entry name" value="CBD_sf"/>
</dbReference>
<dbReference type="GO" id="GO:0000272">
    <property type="term" value="P:polysaccharide catabolic process"/>
    <property type="evidence" value="ECO:0007669"/>
    <property type="project" value="UniProtKB-KW"/>
</dbReference>
<proteinExistence type="inferred from homology"/>
<dbReference type="EMBL" id="JARKIE010000007">
    <property type="protein sequence ID" value="KAJ7706466.1"/>
    <property type="molecule type" value="Genomic_DNA"/>
</dbReference>
<name>A0AAD7GVY4_MYCRO</name>
<dbReference type="SUPFAM" id="SSF57180">
    <property type="entry name" value="Cellulose-binding domain"/>
    <property type="match status" value="1"/>
</dbReference>
<dbReference type="InterPro" id="IPR015943">
    <property type="entry name" value="WD40/YVTN_repeat-like_dom_sf"/>
</dbReference>
<keyword evidence="5" id="KW-0624">Polysaccharide degradation</keyword>
<feature type="signal peptide" evidence="8">
    <location>
        <begin position="1"/>
        <end position="21"/>
    </location>
</feature>
<evidence type="ECO:0000313" key="10">
    <source>
        <dbReference type="EMBL" id="KAJ7706466.1"/>
    </source>
</evidence>
<keyword evidence="4" id="KW-0326">Glycosidase</keyword>
<keyword evidence="1 8" id="KW-0732">Signal</keyword>
<gene>
    <name evidence="10" type="ORF">B0H17DRAFT_1156744</name>
</gene>
<evidence type="ECO:0000256" key="5">
    <source>
        <dbReference type="ARBA" id="ARBA00023326"/>
    </source>
</evidence>
<dbReference type="PANTHER" id="PTHR43739:SF2">
    <property type="entry name" value="OLIGOXYLOGLUCAN-REDUCING END-SPECIFIC XYLOGLUCANASE-RELATED"/>
    <property type="match status" value="1"/>
</dbReference>
<evidence type="ECO:0000256" key="3">
    <source>
        <dbReference type="ARBA" id="ARBA00023277"/>
    </source>
</evidence>
<feature type="region of interest" description="Disordered" evidence="7">
    <location>
        <begin position="705"/>
        <end position="739"/>
    </location>
</feature>
<evidence type="ECO:0000256" key="7">
    <source>
        <dbReference type="SAM" id="MobiDB-lite"/>
    </source>
</evidence>
<dbReference type="GO" id="GO:0030248">
    <property type="term" value="F:cellulose binding"/>
    <property type="evidence" value="ECO:0007669"/>
    <property type="project" value="InterPro"/>
</dbReference>
<keyword evidence="11" id="KW-1185">Reference proteome</keyword>